<evidence type="ECO:0000256" key="1">
    <source>
        <dbReference type="ARBA" id="ARBA00004141"/>
    </source>
</evidence>
<dbReference type="GO" id="GO:0030437">
    <property type="term" value="P:ascospore formation"/>
    <property type="evidence" value="ECO:0007669"/>
    <property type="project" value="EnsemblFungi"/>
</dbReference>
<evidence type="ECO:0008006" key="8">
    <source>
        <dbReference type="Google" id="ProtNLM"/>
    </source>
</evidence>
<dbReference type="eggNOG" id="ENOG502S1J0">
    <property type="taxonomic scope" value="Eukaryota"/>
</dbReference>
<dbReference type="Proteomes" id="UP000005666">
    <property type="component" value="Chromosome 12"/>
</dbReference>
<dbReference type="OrthoDB" id="2354757at2759"/>
<dbReference type="STRING" id="1071381.G8C067"/>
<evidence type="ECO:0000256" key="4">
    <source>
        <dbReference type="ARBA" id="ARBA00023136"/>
    </source>
</evidence>
<name>G8C067_TETPH</name>
<dbReference type="GO" id="GO:0032153">
    <property type="term" value="C:cell division site"/>
    <property type="evidence" value="ECO:0007669"/>
    <property type="project" value="TreeGrafter"/>
</dbReference>
<keyword evidence="2 5" id="KW-0812">Transmembrane</keyword>
<feature type="transmembrane region" description="Helical" evidence="5">
    <location>
        <begin position="9"/>
        <end position="32"/>
    </location>
</feature>
<evidence type="ECO:0000256" key="3">
    <source>
        <dbReference type="ARBA" id="ARBA00022989"/>
    </source>
</evidence>
<evidence type="ECO:0000256" key="2">
    <source>
        <dbReference type="ARBA" id="ARBA00022692"/>
    </source>
</evidence>
<proteinExistence type="predicted"/>
<keyword evidence="4 5" id="KW-0472">Membrane</keyword>
<protein>
    <recommendedName>
        <fullName evidence="8">PH-response regulator protein palI/RIM9</fullName>
    </recommendedName>
</protein>
<feature type="transmembrane region" description="Helical" evidence="5">
    <location>
        <begin position="156"/>
        <end position="177"/>
    </location>
</feature>
<gene>
    <name evidence="6" type="primary">TPHA0L01920</name>
    <name evidence="6" type="ordered locus">TPHA_0L01920</name>
</gene>
<accession>G8C067</accession>
<dbReference type="Pfam" id="PF06687">
    <property type="entry name" value="SUR7"/>
    <property type="match status" value="1"/>
</dbReference>
<dbReference type="RefSeq" id="XP_003687979.1">
    <property type="nucleotide sequence ID" value="XM_003687931.1"/>
</dbReference>
<dbReference type="GeneID" id="11531648"/>
<evidence type="ECO:0000313" key="6">
    <source>
        <dbReference type="EMBL" id="CCE65545.1"/>
    </source>
</evidence>
<dbReference type="GO" id="GO:0000328">
    <property type="term" value="C:fungal-type vacuole lumen"/>
    <property type="evidence" value="ECO:0007669"/>
    <property type="project" value="EnsemblFungi"/>
</dbReference>
<dbReference type="InterPro" id="IPR051380">
    <property type="entry name" value="pH-response_reg_palI/RIM9"/>
</dbReference>
<dbReference type="GO" id="GO:0005886">
    <property type="term" value="C:plasma membrane"/>
    <property type="evidence" value="ECO:0007669"/>
    <property type="project" value="EnsemblFungi"/>
</dbReference>
<comment type="subcellular location">
    <subcellularLocation>
        <location evidence="1">Membrane</location>
        <topology evidence="1">Multi-pass membrane protein</topology>
    </subcellularLocation>
</comment>
<sequence>MNLLTIKRIVIISLTTYSFLFHIIPNLTVPIVHSIKLAEDHDKVYGVYGWCEKHHDNICTKRRIGYPTKNLNASNPKNFLPSFTNIRVTKILVVHPIALVFEFLLWVMVILSSTNRYKNNTRFTLICALWSLPTFLLGLLCLLVDVLLFLDALSWLGWNLYPVTLANAISSTLLWSLKRNIATLRYEALSNRENVASQSNNADPIEVYSIIDIESASDDGSLLLMSSNRSKNVSILQPTHSYTVG</sequence>
<evidence type="ECO:0000256" key="5">
    <source>
        <dbReference type="SAM" id="Phobius"/>
    </source>
</evidence>
<dbReference type="AlphaFoldDB" id="G8C067"/>
<feature type="transmembrane region" description="Helical" evidence="5">
    <location>
        <begin position="91"/>
        <end position="111"/>
    </location>
</feature>
<keyword evidence="7" id="KW-1185">Reference proteome</keyword>
<dbReference type="OMA" id="DWPGWLM"/>
<dbReference type="KEGG" id="tpf:TPHA_0L01920"/>
<evidence type="ECO:0000313" key="7">
    <source>
        <dbReference type="Proteomes" id="UP000005666"/>
    </source>
</evidence>
<dbReference type="PANTHER" id="PTHR28013:SF3">
    <property type="entry name" value="PROTEIN DCV1-RELATED"/>
    <property type="match status" value="1"/>
</dbReference>
<dbReference type="GO" id="GO:0035838">
    <property type="term" value="C:growing cell tip"/>
    <property type="evidence" value="ECO:0007669"/>
    <property type="project" value="TreeGrafter"/>
</dbReference>
<feature type="transmembrane region" description="Helical" evidence="5">
    <location>
        <begin position="123"/>
        <end position="150"/>
    </location>
</feature>
<dbReference type="InterPro" id="IPR009571">
    <property type="entry name" value="SUR7/Rim9-like_fungi"/>
</dbReference>
<dbReference type="EMBL" id="HE612867">
    <property type="protein sequence ID" value="CCE65545.1"/>
    <property type="molecule type" value="Genomic_DNA"/>
</dbReference>
<keyword evidence="3 5" id="KW-1133">Transmembrane helix</keyword>
<dbReference type="HOGENOM" id="CLU_084537_1_0_1"/>
<organism evidence="6 7">
    <name type="scientific">Tetrapisispora phaffii (strain ATCC 24235 / CBS 4417 / NBRC 1672 / NRRL Y-8282 / UCD 70-5)</name>
    <name type="common">Yeast</name>
    <name type="synonym">Fabospora phaffii</name>
    <dbReference type="NCBI Taxonomy" id="1071381"/>
    <lineage>
        <taxon>Eukaryota</taxon>
        <taxon>Fungi</taxon>
        <taxon>Dikarya</taxon>
        <taxon>Ascomycota</taxon>
        <taxon>Saccharomycotina</taxon>
        <taxon>Saccharomycetes</taxon>
        <taxon>Saccharomycetales</taxon>
        <taxon>Saccharomycetaceae</taxon>
        <taxon>Tetrapisispora</taxon>
    </lineage>
</organism>
<reference evidence="6 7" key="1">
    <citation type="journal article" date="2011" name="Proc. Natl. Acad. Sci. U.S.A.">
        <title>Evolutionary erosion of yeast sex chromosomes by mating-type switching accidents.</title>
        <authorList>
            <person name="Gordon J.L."/>
            <person name="Armisen D."/>
            <person name="Proux-Wera E."/>
            <person name="Oheigeartaigh S.S."/>
            <person name="Byrne K.P."/>
            <person name="Wolfe K.H."/>
        </authorList>
    </citation>
    <scope>NUCLEOTIDE SEQUENCE [LARGE SCALE GENOMIC DNA]</scope>
    <source>
        <strain evidence="7">ATCC 24235 / CBS 4417 / NBRC 1672 / NRRL Y-8282 / UCD 70-5</strain>
    </source>
</reference>
<dbReference type="PANTHER" id="PTHR28013">
    <property type="entry name" value="PROTEIN DCV1-RELATED"/>
    <property type="match status" value="1"/>
</dbReference>